<dbReference type="GO" id="GO:0015144">
    <property type="term" value="F:carbohydrate transmembrane transporter activity"/>
    <property type="evidence" value="ECO:0007669"/>
    <property type="project" value="InterPro"/>
</dbReference>
<keyword evidence="6" id="KW-0449">Lipoprotein</keyword>
<comment type="caution">
    <text evidence="8">The sequence shown here is derived from an EMBL/GenBank/DDBJ whole genome shotgun (WGS) entry which is preliminary data.</text>
</comment>
<keyword evidence="3 6" id="KW-0762">Sugar transport</keyword>
<protein>
    <recommendedName>
        <fullName evidence="5 6">Maltodextrin-binding protein</fullName>
    </recommendedName>
</protein>
<evidence type="ECO:0000256" key="2">
    <source>
        <dbReference type="ARBA" id="ARBA00022448"/>
    </source>
</evidence>
<evidence type="ECO:0000313" key="8">
    <source>
        <dbReference type="EMBL" id="PAE88710.1"/>
    </source>
</evidence>
<feature type="region of interest" description="Disordered" evidence="7">
    <location>
        <begin position="24"/>
        <end position="52"/>
    </location>
</feature>
<evidence type="ECO:0000256" key="6">
    <source>
        <dbReference type="RuleBase" id="RU365005"/>
    </source>
</evidence>
<dbReference type="PROSITE" id="PS51257">
    <property type="entry name" value="PROKAR_LIPOPROTEIN"/>
    <property type="match status" value="1"/>
</dbReference>
<evidence type="ECO:0000256" key="3">
    <source>
        <dbReference type="ARBA" id="ARBA00022597"/>
    </source>
</evidence>
<dbReference type="GO" id="GO:1901982">
    <property type="term" value="F:maltose binding"/>
    <property type="evidence" value="ECO:0007669"/>
    <property type="project" value="TreeGrafter"/>
</dbReference>
<proteinExistence type="inferred from homology"/>
<evidence type="ECO:0000256" key="1">
    <source>
        <dbReference type="ARBA" id="ARBA00008520"/>
    </source>
</evidence>
<feature type="signal peptide" evidence="6">
    <location>
        <begin position="1"/>
        <end position="23"/>
    </location>
</feature>
<feature type="chain" id="PRO_5039756990" description="Maltodextrin-binding protein" evidence="6">
    <location>
        <begin position="24"/>
        <end position="429"/>
    </location>
</feature>
<dbReference type="GO" id="GO:0042956">
    <property type="term" value="P:maltodextrin transmembrane transport"/>
    <property type="evidence" value="ECO:0007669"/>
    <property type="project" value="TreeGrafter"/>
</dbReference>
<dbReference type="InterPro" id="IPR006059">
    <property type="entry name" value="SBP"/>
</dbReference>
<comment type="similarity">
    <text evidence="1 6">Belongs to the bacterial solute-binding protein 1 family.</text>
</comment>
<evidence type="ECO:0000256" key="7">
    <source>
        <dbReference type="SAM" id="MobiDB-lite"/>
    </source>
</evidence>
<dbReference type="RefSeq" id="WP_095326550.1">
    <property type="nucleotide sequence ID" value="NZ_NPCC01000012.1"/>
</dbReference>
<dbReference type="PANTHER" id="PTHR30061">
    <property type="entry name" value="MALTOSE-BINDING PERIPLASMIC PROTEIN"/>
    <property type="match status" value="1"/>
</dbReference>
<keyword evidence="4 6" id="KW-0732">Signal</keyword>
<dbReference type="Proteomes" id="UP000216207">
    <property type="component" value="Unassembled WGS sequence"/>
</dbReference>
<keyword evidence="6" id="KW-0472">Membrane</keyword>
<sequence length="429" mass="46771">MKKATSLLSSAVFVVTLSGLLTACGPDRDEGNGSASEGGATPVNEEQDGAAPEKPEVLTMWVNDEEVQLDAYEQIVEKYEEETGISVEITPFSMLDQLESLSLDAAAGGGPDLFYQPNDRLGDIYLQGLAAELDLTSEQLEGYTEGAIQALNYDGVQLGIPAVIETYALYYNTELVPEAPKTIEELEQIAADLTNASADEYGFLFEGTNFYYLYPFIEAYGGYVFDQNSEGVYDTSNIGLANEGTAEGANLIQSWYEAGYLPVGITDDIIKGYFRDGQVGAVISGPWNVSEFSEALGDKLAVAPLPTIDGKNLSSYSGVKGWLVNEYSENQYWATDLALYITNPENSLTYFEVAGELPARTDVEIDDELRQPFLQQAEYAVPMPNIPAMSSVWDPMGDAFEFISQGEDPQEVLEEAVQQIADKIALQEN</sequence>
<organism evidence="8 9">
    <name type="scientific">Shouchella clausii</name>
    <name type="common">Alkalihalobacillus clausii</name>
    <dbReference type="NCBI Taxonomy" id="79880"/>
    <lineage>
        <taxon>Bacteria</taxon>
        <taxon>Bacillati</taxon>
        <taxon>Bacillota</taxon>
        <taxon>Bacilli</taxon>
        <taxon>Bacillales</taxon>
        <taxon>Bacillaceae</taxon>
        <taxon>Shouchella</taxon>
    </lineage>
</organism>
<evidence type="ECO:0000256" key="5">
    <source>
        <dbReference type="ARBA" id="ARBA00030303"/>
    </source>
</evidence>
<comment type="subcellular location">
    <subcellularLocation>
        <location evidence="6">Cell membrane</location>
        <topology evidence="6">Lipid-anchor</topology>
    </subcellularLocation>
</comment>
<dbReference type="InterPro" id="IPR006061">
    <property type="entry name" value="SBP_1_CS"/>
</dbReference>
<dbReference type="InterPro" id="IPR006060">
    <property type="entry name" value="Maltose/Cyclodextrin-bd"/>
</dbReference>
<dbReference type="PANTHER" id="PTHR30061:SF50">
    <property type="entry name" value="MALTOSE_MALTODEXTRIN-BINDING PERIPLASMIC PROTEIN"/>
    <property type="match status" value="1"/>
</dbReference>
<accession>A0A268P0A0</accession>
<dbReference type="GO" id="GO:0015768">
    <property type="term" value="P:maltose transport"/>
    <property type="evidence" value="ECO:0007669"/>
    <property type="project" value="TreeGrafter"/>
</dbReference>
<dbReference type="AlphaFoldDB" id="A0A268P0A0"/>
<dbReference type="Gene3D" id="3.40.190.10">
    <property type="entry name" value="Periplasmic binding protein-like II"/>
    <property type="match status" value="2"/>
</dbReference>
<dbReference type="GO" id="GO:0055052">
    <property type="term" value="C:ATP-binding cassette (ABC) transporter complex, substrate-binding subunit-containing"/>
    <property type="evidence" value="ECO:0007669"/>
    <property type="project" value="TreeGrafter"/>
</dbReference>
<evidence type="ECO:0000313" key="9">
    <source>
        <dbReference type="Proteomes" id="UP000216207"/>
    </source>
</evidence>
<dbReference type="EMBL" id="NPCC01000012">
    <property type="protein sequence ID" value="PAE88710.1"/>
    <property type="molecule type" value="Genomic_DNA"/>
</dbReference>
<keyword evidence="2 6" id="KW-0813">Transport</keyword>
<dbReference type="PROSITE" id="PS01037">
    <property type="entry name" value="SBP_BACTERIAL_1"/>
    <property type="match status" value="1"/>
</dbReference>
<reference evidence="8 9" key="1">
    <citation type="submission" date="2017-07" db="EMBL/GenBank/DDBJ databases">
        <title>Isolation and whole genome analysis of endospore-forming bacteria from heroin.</title>
        <authorList>
            <person name="Kalinowski J."/>
            <person name="Ahrens B."/>
            <person name="Al-Dilaimi A."/>
            <person name="Winkler A."/>
            <person name="Wibberg D."/>
            <person name="Schleenbecker U."/>
            <person name="Ruckert C."/>
            <person name="Wolfel R."/>
            <person name="Grass G."/>
        </authorList>
    </citation>
    <scope>NUCLEOTIDE SEQUENCE [LARGE SCALE GENOMIC DNA]</scope>
    <source>
        <strain evidence="8 9">7539</strain>
    </source>
</reference>
<dbReference type="PRINTS" id="PR00181">
    <property type="entry name" value="MALTOSEBP"/>
</dbReference>
<gene>
    <name evidence="8" type="ORF">CHH72_10040</name>
</gene>
<dbReference type="SUPFAM" id="SSF53850">
    <property type="entry name" value="Periplasmic binding protein-like II"/>
    <property type="match status" value="1"/>
</dbReference>
<keyword evidence="6" id="KW-1003">Cell membrane</keyword>
<name>A0A268P0A0_SHOCL</name>
<dbReference type="Pfam" id="PF13416">
    <property type="entry name" value="SBP_bac_8"/>
    <property type="match status" value="1"/>
</dbReference>
<evidence type="ECO:0000256" key="4">
    <source>
        <dbReference type="ARBA" id="ARBA00022729"/>
    </source>
</evidence>